<dbReference type="InterPro" id="IPR004995">
    <property type="entry name" value="Spore_Ger"/>
</dbReference>
<dbReference type="PIRSF" id="PIRSF005690">
    <property type="entry name" value="GerBA"/>
    <property type="match status" value="1"/>
</dbReference>
<gene>
    <name evidence="4" type="ORF">KQI86_13275</name>
</gene>
<feature type="transmembrane region" description="Helical" evidence="3">
    <location>
        <begin position="404"/>
        <end position="425"/>
    </location>
</feature>
<protein>
    <submittedName>
        <fullName evidence="4">Spore germination protein</fullName>
    </submittedName>
</protein>
<name>A0ABS6EJT5_9CLOT</name>
<dbReference type="PANTHER" id="PTHR22550">
    <property type="entry name" value="SPORE GERMINATION PROTEIN"/>
    <property type="match status" value="1"/>
</dbReference>
<dbReference type="InterPro" id="IPR050768">
    <property type="entry name" value="UPF0353/GerABKA_families"/>
</dbReference>
<dbReference type="Pfam" id="PF03323">
    <property type="entry name" value="GerA"/>
    <property type="match status" value="1"/>
</dbReference>
<evidence type="ECO:0000313" key="5">
    <source>
        <dbReference type="Proteomes" id="UP000726170"/>
    </source>
</evidence>
<comment type="similarity">
    <text evidence="1">Belongs to the GerABKA family.</text>
</comment>
<dbReference type="RefSeq" id="WP_216439862.1">
    <property type="nucleotide sequence ID" value="NZ_JAHLQF010000003.1"/>
</dbReference>
<dbReference type="EMBL" id="JAHLQF010000003">
    <property type="protein sequence ID" value="MBU5485308.1"/>
    <property type="molecule type" value="Genomic_DNA"/>
</dbReference>
<keyword evidence="5" id="KW-1185">Reference proteome</keyword>
<feature type="transmembrane region" description="Helical" evidence="3">
    <location>
        <begin position="437"/>
        <end position="459"/>
    </location>
</feature>
<reference evidence="4 5" key="1">
    <citation type="submission" date="2021-06" db="EMBL/GenBank/DDBJ databases">
        <authorList>
            <person name="Sun Q."/>
            <person name="Li D."/>
        </authorList>
    </citation>
    <scope>NUCLEOTIDE SEQUENCE [LARGE SCALE GENOMIC DNA]</scope>
    <source>
        <strain evidence="4 5">MSJ-11</strain>
    </source>
</reference>
<evidence type="ECO:0000256" key="2">
    <source>
        <dbReference type="ARBA" id="ARBA00023136"/>
    </source>
</evidence>
<organism evidence="4 5">
    <name type="scientific">Clostridium mobile</name>
    <dbReference type="NCBI Taxonomy" id="2841512"/>
    <lineage>
        <taxon>Bacteria</taxon>
        <taxon>Bacillati</taxon>
        <taxon>Bacillota</taxon>
        <taxon>Clostridia</taxon>
        <taxon>Eubacteriales</taxon>
        <taxon>Clostridiaceae</taxon>
        <taxon>Clostridium</taxon>
    </lineage>
</organism>
<comment type="caution">
    <text evidence="4">The sequence shown here is derived from an EMBL/GenBank/DDBJ whole genome shotgun (WGS) entry which is preliminary data.</text>
</comment>
<proteinExistence type="inferred from homology"/>
<keyword evidence="2 3" id="KW-0472">Membrane</keyword>
<accession>A0ABS6EJT5</accession>
<keyword evidence="3" id="KW-0812">Transmembrane</keyword>
<dbReference type="PANTHER" id="PTHR22550:SF5">
    <property type="entry name" value="LEUCINE ZIPPER PROTEIN 4"/>
    <property type="match status" value="1"/>
</dbReference>
<evidence type="ECO:0000313" key="4">
    <source>
        <dbReference type="EMBL" id="MBU5485308.1"/>
    </source>
</evidence>
<evidence type="ECO:0000256" key="3">
    <source>
        <dbReference type="SAM" id="Phobius"/>
    </source>
</evidence>
<feature type="transmembrane region" description="Helical" evidence="3">
    <location>
        <begin position="317"/>
        <end position="336"/>
    </location>
</feature>
<sequence>MFSKLMTVYKYIKLKKINSETCNKSNYSCESIPKSIAEVKKKLVEDFKNCSDVIYKEVILGSEKRRGLVCYIALLADRKVIDNELVNSIMSNEIILPNKRAIEYVMNSIITECEVEKLSSYEDAIEKILSGNGVLFIEGEKSALSINAQYNFGRSVEEPDNETVVRGPKEGFIESIDVNIALIRKKIKDINLKVEKIKLGQKTKTEVAICYLNGTVKKEIVEEVKKRVNKIKIDAILESGYIEQFIEDKPYSTFSTVGNTEKPDVVSAKILEGRVAILCDGSPHVLTVPHLFVENIQISEDYYGNTIISSYLRMIRVISVFISILLPGIYVALQTFHQEMIPTVLLISMTSAREGVPFPAAIEALLMNFFFELLRESGVRLPRAIGPAISIVGALILGEAGVNAGLISAPMVMVIALTGLAAFITPSLTGPITTNRVIFIILGGTLGIYGISAGVYIMLTNMLSIKSFGVPYMYSFSPFINFKDSILRFPMFKMKKSSEHLDKYNLTAEKEEETKKNE</sequence>
<dbReference type="Proteomes" id="UP000726170">
    <property type="component" value="Unassembled WGS sequence"/>
</dbReference>
<keyword evidence="3" id="KW-1133">Transmembrane helix</keyword>
<evidence type="ECO:0000256" key="1">
    <source>
        <dbReference type="ARBA" id="ARBA00005278"/>
    </source>
</evidence>